<dbReference type="InterPro" id="IPR011059">
    <property type="entry name" value="Metal-dep_hydrolase_composite"/>
</dbReference>
<dbReference type="Gene3D" id="3.20.20.140">
    <property type="entry name" value="Metal-dependent hydrolases"/>
    <property type="match status" value="1"/>
</dbReference>
<dbReference type="RefSeq" id="WP_004075860.1">
    <property type="nucleotide sequence ID" value="NZ_CM001436.1"/>
</dbReference>
<gene>
    <name evidence="5" type="ORF">Metlim_0127</name>
</gene>
<reference evidence="5 6" key="1">
    <citation type="submission" date="2011-10" db="EMBL/GenBank/DDBJ databases">
        <title>The Improved High-Quality Draft genome of Methanoplanus limicola DSM 2279.</title>
        <authorList>
            <consortium name="US DOE Joint Genome Institute (JGI-PGF)"/>
            <person name="Lucas S."/>
            <person name="Copeland A."/>
            <person name="Lapidus A."/>
            <person name="Glavina del Rio T."/>
            <person name="Dalin E."/>
            <person name="Tice H."/>
            <person name="Bruce D."/>
            <person name="Goodwin L."/>
            <person name="Pitluck S."/>
            <person name="Peters L."/>
            <person name="Mikhailova N."/>
            <person name="Lu M."/>
            <person name="Kyrpides N."/>
            <person name="Mavromatis K."/>
            <person name="Ivanova N."/>
            <person name="Markowitz V."/>
            <person name="Cheng J.-F."/>
            <person name="Hugenholtz P."/>
            <person name="Woyke T."/>
            <person name="Wu D."/>
            <person name="Wirth R."/>
            <person name="Brambilla E.-M."/>
            <person name="Klenk H.-P."/>
            <person name="Eisen J.A."/>
        </authorList>
    </citation>
    <scope>NUCLEOTIDE SEQUENCE [LARGE SCALE GENOMIC DNA]</scope>
    <source>
        <strain evidence="5 6">DSM 2279</strain>
    </source>
</reference>
<dbReference type="SUPFAM" id="SSF51338">
    <property type="entry name" value="Composite domain of metallo-dependent hydrolases"/>
    <property type="match status" value="1"/>
</dbReference>
<dbReference type="Proteomes" id="UP000005741">
    <property type="component" value="Chromosome"/>
</dbReference>
<feature type="domain" description="Amidohydrolase-related" evidence="4">
    <location>
        <begin position="51"/>
        <end position="366"/>
    </location>
</feature>
<evidence type="ECO:0000259" key="4">
    <source>
        <dbReference type="Pfam" id="PF01979"/>
    </source>
</evidence>
<dbReference type="PROSITE" id="PS00482">
    <property type="entry name" value="DIHYDROOROTASE_1"/>
    <property type="match status" value="1"/>
</dbReference>
<dbReference type="NCBIfam" id="TIGR00857">
    <property type="entry name" value="pyrC_multi"/>
    <property type="match status" value="1"/>
</dbReference>
<dbReference type="Pfam" id="PF01979">
    <property type="entry name" value="Amidohydro_1"/>
    <property type="match status" value="1"/>
</dbReference>
<sequence length="430" mass="47243">MGLNIELLLKNARLPDGLIKDISVSEGRVLHCGSVFGHAESVIDCKSRLCLPGAIDMHVHIRGGEQSYKETWESGTKSAVSGGVTTVVDQPNTVPPLTDAAVYEKRLREAKEQSYCNFGINGGVYPKSDLKGLYKAGALAFGEIFAAPSSYGDALEESQLKDSLDKISEMNATATVHTEIVLEGDDDSLIDHDNLRPGDLEANAVEYICKLADPKMKLHFCHLSSPFSIDAVPAGYTLEVMPHHLFLTPEMFEDKENPGYGKVNPPLRDRKIVDAIWKRWERIDVIASDHAPHTREEKSAGFSEVPSGIPGTGTMMPLLLERCLEKGGITLESVLRKTVTKPADILGIEPPGFLKGQKADFAVYSNEKEIITADRLFSKAGWTPYEGMNGIFPEIVVINGEHVYEDGSFLQRSSEWICGDGYIAKEDKYI</sequence>
<dbReference type="STRING" id="937775.Metlim_0127"/>
<dbReference type="GO" id="GO:0006145">
    <property type="term" value="P:purine nucleobase catabolic process"/>
    <property type="evidence" value="ECO:0007669"/>
    <property type="project" value="TreeGrafter"/>
</dbReference>
<dbReference type="GO" id="GO:0005737">
    <property type="term" value="C:cytoplasm"/>
    <property type="evidence" value="ECO:0007669"/>
    <property type="project" value="TreeGrafter"/>
</dbReference>
<keyword evidence="6" id="KW-1185">Reference proteome</keyword>
<dbReference type="PROSITE" id="PS00483">
    <property type="entry name" value="DIHYDROOROTASE_2"/>
    <property type="match status" value="1"/>
</dbReference>
<comment type="cofactor">
    <cofactor evidence="1">
        <name>Zn(2+)</name>
        <dbReference type="ChEBI" id="CHEBI:29105"/>
    </cofactor>
</comment>
<dbReference type="InterPro" id="IPR006680">
    <property type="entry name" value="Amidohydro-rel"/>
</dbReference>
<accession>H1YZ51</accession>
<dbReference type="PANTHER" id="PTHR43668:SF2">
    <property type="entry name" value="ALLANTOINASE"/>
    <property type="match status" value="1"/>
</dbReference>
<keyword evidence="3" id="KW-0378">Hydrolase</keyword>
<dbReference type="InParanoid" id="H1YZ51"/>
<evidence type="ECO:0000313" key="6">
    <source>
        <dbReference type="Proteomes" id="UP000005741"/>
    </source>
</evidence>
<organism evidence="5 6">
    <name type="scientific">Methanoplanus limicola DSM 2279</name>
    <dbReference type="NCBI Taxonomy" id="937775"/>
    <lineage>
        <taxon>Archaea</taxon>
        <taxon>Methanobacteriati</taxon>
        <taxon>Methanobacteriota</taxon>
        <taxon>Stenosarchaea group</taxon>
        <taxon>Methanomicrobia</taxon>
        <taxon>Methanomicrobiales</taxon>
        <taxon>Methanomicrobiaceae</taxon>
        <taxon>Methanoplanus</taxon>
    </lineage>
</organism>
<dbReference type="SUPFAM" id="SSF51556">
    <property type="entry name" value="Metallo-dependent hydrolases"/>
    <property type="match status" value="1"/>
</dbReference>
<dbReference type="InterPro" id="IPR002195">
    <property type="entry name" value="Dihydroorotase_CS"/>
</dbReference>
<evidence type="ECO:0000256" key="3">
    <source>
        <dbReference type="ARBA" id="ARBA00022801"/>
    </source>
</evidence>
<evidence type="ECO:0000256" key="1">
    <source>
        <dbReference type="ARBA" id="ARBA00001947"/>
    </source>
</evidence>
<dbReference type="AlphaFoldDB" id="H1YZ51"/>
<dbReference type="FunCoup" id="H1YZ51">
    <property type="interactions" value="96"/>
</dbReference>
<evidence type="ECO:0000313" key="5">
    <source>
        <dbReference type="EMBL" id="EHQ34280.1"/>
    </source>
</evidence>
<dbReference type="HOGENOM" id="CLU_015572_1_1_2"/>
<dbReference type="GO" id="GO:0046872">
    <property type="term" value="F:metal ion binding"/>
    <property type="evidence" value="ECO:0007669"/>
    <property type="project" value="UniProtKB-KW"/>
</dbReference>
<dbReference type="InterPro" id="IPR032466">
    <property type="entry name" value="Metal_Hydrolase"/>
</dbReference>
<dbReference type="InterPro" id="IPR050138">
    <property type="entry name" value="DHOase/Allantoinase_Hydrolase"/>
</dbReference>
<dbReference type="EMBL" id="CM001436">
    <property type="protein sequence ID" value="EHQ34280.1"/>
    <property type="molecule type" value="Genomic_DNA"/>
</dbReference>
<keyword evidence="2" id="KW-0479">Metal-binding</keyword>
<dbReference type="PANTHER" id="PTHR43668">
    <property type="entry name" value="ALLANTOINASE"/>
    <property type="match status" value="1"/>
</dbReference>
<dbReference type="PATRIC" id="fig|937775.9.peg.148"/>
<dbReference type="GO" id="GO:0004038">
    <property type="term" value="F:allantoinase activity"/>
    <property type="evidence" value="ECO:0007669"/>
    <property type="project" value="TreeGrafter"/>
</dbReference>
<dbReference type="OrthoDB" id="50279at2157"/>
<name>H1YZ51_9EURY</name>
<proteinExistence type="predicted"/>
<protein>
    <submittedName>
        <fullName evidence="5">Dihydroorotase, multifunctional complex type</fullName>
    </submittedName>
</protein>
<evidence type="ECO:0000256" key="2">
    <source>
        <dbReference type="ARBA" id="ARBA00022723"/>
    </source>
</evidence>